<accession>K5WC18</accession>
<dbReference type="GeneID" id="18913908"/>
<reference evidence="3 4" key="1">
    <citation type="journal article" date="2012" name="BMC Genomics">
        <title>Comparative genomics of the white-rot fungi, Phanerochaete carnosa and P. chrysosporium, to elucidate the genetic basis of the distinct wood types they colonize.</title>
        <authorList>
            <person name="Suzuki H."/>
            <person name="MacDonald J."/>
            <person name="Syed K."/>
            <person name="Salamov A."/>
            <person name="Hori C."/>
            <person name="Aerts A."/>
            <person name="Henrissat B."/>
            <person name="Wiebenga A."/>
            <person name="vanKuyk P.A."/>
            <person name="Barry K."/>
            <person name="Lindquist E."/>
            <person name="LaButti K."/>
            <person name="Lapidus A."/>
            <person name="Lucas S."/>
            <person name="Coutinho P."/>
            <person name="Gong Y."/>
            <person name="Samejima M."/>
            <person name="Mahadevan R."/>
            <person name="Abou-Zaid M."/>
            <person name="de Vries R.P."/>
            <person name="Igarashi K."/>
            <person name="Yadav J.S."/>
            <person name="Grigoriev I.V."/>
            <person name="Master E.R."/>
        </authorList>
    </citation>
    <scope>NUCLEOTIDE SEQUENCE [LARGE SCALE GENOMIC DNA]</scope>
    <source>
        <strain evidence="3 4">HHB-10118-sp</strain>
    </source>
</reference>
<protein>
    <submittedName>
        <fullName evidence="3">Uncharacterized protein</fullName>
    </submittedName>
</protein>
<name>K5WC18_PHACS</name>
<dbReference type="HOGENOM" id="CLU_1343679_0_0_1"/>
<gene>
    <name evidence="3" type="ORF">PHACADRAFT_24679</name>
</gene>
<sequence length="204" mass="22614">MTMEASVPLPAKDKLCENYCRILEEEVLGEITTSAYNLQFVPLAEDVVSLEHDSALREIWADGDETVSYSSNARVHDYAKFIRICTHSLGEIKLTAQQLARLLSKNLESNTPDNANNMLGTTSDKLDSLMTIDWRVDMITPLLTQLTYEGLIDEVIGIRNSHVELPVLLLTLPSAPNQAAGSSTTPQPQAGTSLARERRRRNTT</sequence>
<evidence type="ECO:0000313" key="3">
    <source>
        <dbReference type="EMBL" id="EKM61488.1"/>
    </source>
</evidence>
<dbReference type="AlphaFoldDB" id="K5WC18"/>
<dbReference type="Proteomes" id="UP000008370">
    <property type="component" value="Unassembled WGS sequence"/>
</dbReference>
<dbReference type="KEGG" id="pco:PHACADRAFT_24679"/>
<dbReference type="RefSeq" id="XP_007389602.1">
    <property type="nucleotide sequence ID" value="XM_007389540.1"/>
</dbReference>
<feature type="compositionally biased region" description="Polar residues" evidence="2">
    <location>
        <begin position="177"/>
        <end position="192"/>
    </location>
</feature>
<organism evidence="3 4">
    <name type="scientific">Phanerochaete carnosa (strain HHB-10118-sp)</name>
    <name type="common">White-rot fungus</name>
    <name type="synonym">Peniophora carnosa</name>
    <dbReference type="NCBI Taxonomy" id="650164"/>
    <lineage>
        <taxon>Eukaryota</taxon>
        <taxon>Fungi</taxon>
        <taxon>Dikarya</taxon>
        <taxon>Basidiomycota</taxon>
        <taxon>Agaricomycotina</taxon>
        <taxon>Agaricomycetes</taxon>
        <taxon>Polyporales</taxon>
        <taxon>Phanerochaetaceae</taxon>
        <taxon>Phanerochaete</taxon>
    </lineage>
</organism>
<proteinExistence type="inferred from homology"/>
<dbReference type="InterPro" id="IPR036045">
    <property type="entry name" value="Sec1-like_sf"/>
</dbReference>
<dbReference type="InterPro" id="IPR001619">
    <property type="entry name" value="Sec1-like"/>
</dbReference>
<evidence type="ECO:0000313" key="4">
    <source>
        <dbReference type="Proteomes" id="UP000008370"/>
    </source>
</evidence>
<dbReference type="GO" id="GO:0016192">
    <property type="term" value="P:vesicle-mediated transport"/>
    <property type="evidence" value="ECO:0007669"/>
    <property type="project" value="InterPro"/>
</dbReference>
<dbReference type="EMBL" id="JH930468">
    <property type="protein sequence ID" value="EKM61488.1"/>
    <property type="molecule type" value="Genomic_DNA"/>
</dbReference>
<evidence type="ECO:0000256" key="1">
    <source>
        <dbReference type="ARBA" id="ARBA00009884"/>
    </source>
</evidence>
<dbReference type="InParanoid" id="K5WC18"/>
<evidence type="ECO:0000256" key="2">
    <source>
        <dbReference type="SAM" id="MobiDB-lite"/>
    </source>
</evidence>
<dbReference type="STRING" id="650164.K5WC18"/>
<feature type="region of interest" description="Disordered" evidence="2">
    <location>
        <begin position="177"/>
        <end position="204"/>
    </location>
</feature>
<dbReference type="SUPFAM" id="SSF56815">
    <property type="entry name" value="Sec1/munc18-like (SM) proteins"/>
    <property type="match status" value="1"/>
</dbReference>
<dbReference type="Pfam" id="PF00995">
    <property type="entry name" value="Sec1"/>
    <property type="match status" value="1"/>
</dbReference>
<dbReference type="PANTHER" id="PTHR11679">
    <property type="entry name" value="VESICLE PROTEIN SORTING-ASSOCIATED"/>
    <property type="match status" value="1"/>
</dbReference>
<dbReference type="OrthoDB" id="10262287at2759"/>
<comment type="similarity">
    <text evidence="1">Belongs to the STXBP/unc-18/SEC1 family.</text>
</comment>
<dbReference type="Gene3D" id="3.40.50.1910">
    <property type="match status" value="1"/>
</dbReference>
<dbReference type="InterPro" id="IPR027482">
    <property type="entry name" value="Sec1-like_dom2"/>
</dbReference>
<keyword evidence="4" id="KW-1185">Reference proteome</keyword>